<accession>A0A848B6C9</accession>
<proteinExistence type="predicted"/>
<dbReference type="RefSeq" id="WP_168963508.1">
    <property type="nucleotide sequence ID" value="NZ_JABAEW010000044.1"/>
</dbReference>
<reference evidence="1 2" key="1">
    <citation type="submission" date="2020-04" db="EMBL/GenBank/DDBJ databases">
        <authorList>
            <person name="Hitch T.C.A."/>
            <person name="Wylensek D."/>
            <person name="Clavel T."/>
        </authorList>
    </citation>
    <scope>NUCLEOTIDE SEQUENCE [LARGE SCALE GENOMIC DNA]</scope>
    <source>
        <strain evidence="1 2">COR2-253-APC-1A</strain>
    </source>
</reference>
<dbReference type="Proteomes" id="UP000576225">
    <property type="component" value="Unassembled WGS sequence"/>
</dbReference>
<dbReference type="EMBL" id="JABAEW010000044">
    <property type="protein sequence ID" value="NMD88356.1"/>
    <property type="molecule type" value="Genomic_DNA"/>
</dbReference>
<sequence>MNETIDFGCFSLLIDRHIPGKEVFATLSNETVTLNPHDDNITQLQVINEKEYIWFYGRSGTCFPYAPDVADITTQIISPNPRKANQAELRQQWFAMYSFSTETLYLSDKGKTILRIYLSQKLGKRVDIKNVYKDKNKFLEELEAIKSIRFVARHDLLTSQSDIFQNVSNDLGLGNPNQLKLNLDYNYAKKTVKFVNYVKGLFSKYESGCLTGLVIVGAHTEKDTLMESVFNIKSIGESIHITCEKDEMGMYSPDIVKAKLCGKLSLEN</sequence>
<name>A0A848B6C9_9BACT</name>
<dbReference type="AlphaFoldDB" id="A0A848B6C9"/>
<gene>
    <name evidence="1" type="ORF">HF882_17355</name>
</gene>
<comment type="caution">
    <text evidence="1">The sequence shown here is derived from an EMBL/GenBank/DDBJ whole genome shotgun (WGS) entry which is preliminary data.</text>
</comment>
<protein>
    <submittedName>
        <fullName evidence="1">Uncharacterized protein</fullName>
    </submittedName>
</protein>
<evidence type="ECO:0000313" key="2">
    <source>
        <dbReference type="Proteomes" id="UP000576225"/>
    </source>
</evidence>
<organism evidence="1 2">
    <name type="scientific">Victivallis vadensis</name>
    <dbReference type="NCBI Taxonomy" id="172901"/>
    <lineage>
        <taxon>Bacteria</taxon>
        <taxon>Pseudomonadati</taxon>
        <taxon>Lentisphaerota</taxon>
        <taxon>Lentisphaeria</taxon>
        <taxon>Victivallales</taxon>
        <taxon>Victivallaceae</taxon>
        <taxon>Victivallis</taxon>
    </lineage>
</organism>
<evidence type="ECO:0000313" key="1">
    <source>
        <dbReference type="EMBL" id="NMD88356.1"/>
    </source>
</evidence>